<evidence type="ECO:0000256" key="1">
    <source>
        <dbReference type="SAM" id="MobiDB-lite"/>
    </source>
</evidence>
<feature type="compositionally biased region" description="Polar residues" evidence="1">
    <location>
        <begin position="1"/>
        <end position="10"/>
    </location>
</feature>
<sequence length="107" mass="11312">MASRAMNTQSMRRRSNRAVATVSRGAETAARSPGMVIIRPAIPSEMVKLDPIDVSRPIGKISVVTIEKSPSITEATASQPMRGDRVGNPVSPEGVVAVVVEAMNSIL</sequence>
<gene>
    <name evidence="2" type="ORF">HEK616_82090</name>
</gene>
<protein>
    <submittedName>
        <fullName evidence="2">Uncharacterized protein</fullName>
    </submittedName>
</protein>
<reference evidence="2" key="1">
    <citation type="submission" date="2022-06" db="EMBL/GenBank/DDBJ databases">
        <title>Complete genome sequence of Streptomyces nigrescens HEK616.</title>
        <authorList>
            <person name="Asamizu S."/>
            <person name="Onaka H."/>
        </authorList>
    </citation>
    <scope>NUCLEOTIDE SEQUENCE</scope>
    <source>
        <strain evidence="2">HEK616</strain>
        <plasmid evidence="2">SNP1</plasmid>
    </source>
</reference>
<dbReference type="Proteomes" id="UP001059597">
    <property type="component" value="Plasmid SNP1"/>
</dbReference>
<feature type="region of interest" description="Disordered" evidence="1">
    <location>
        <begin position="1"/>
        <end position="26"/>
    </location>
</feature>
<organism evidence="2 3">
    <name type="scientific">Streptomyces nigrescens</name>
    <dbReference type="NCBI Taxonomy" id="1920"/>
    <lineage>
        <taxon>Bacteria</taxon>
        <taxon>Bacillati</taxon>
        <taxon>Actinomycetota</taxon>
        <taxon>Actinomycetes</taxon>
        <taxon>Kitasatosporales</taxon>
        <taxon>Streptomycetaceae</taxon>
        <taxon>Streptomyces</taxon>
    </lineage>
</organism>
<keyword evidence="2" id="KW-0614">Plasmid</keyword>
<keyword evidence="3" id="KW-1185">Reference proteome</keyword>
<proteinExistence type="predicted"/>
<geneLocation type="plasmid" evidence="2 3">
    <name>SNP1</name>
</geneLocation>
<name>A0ABN6R8N5_STRNI</name>
<evidence type="ECO:0000313" key="3">
    <source>
        <dbReference type="Proteomes" id="UP001059597"/>
    </source>
</evidence>
<evidence type="ECO:0000313" key="2">
    <source>
        <dbReference type="EMBL" id="BDM74722.1"/>
    </source>
</evidence>
<dbReference type="EMBL" id="AP026074">
    <property type="protein sequence ID" value="BDM74722.1"/>
    <property type="molecule type" value="Genomic_DNA"/>
</dbReference>
<accession>A0ABN6R8N5</accession>